<gene>
    <name evidence="2" type="ORF">EIN_344840</name>
</gene>
<name>A0A0A1U3D8_ENTIV</name>
<dbReference type="RefSeq" id="XP_004255295.1">
    <property type="nucleotide sequence ID" value="XM_004255247.1"/>
</dbReference>
<reference evidence="2 3" key="1">
    <citation type="submission" date="2012-10" db="EMBL/GenBank/DDBJ databases">
        <authorList>
            <person name="Zafar N."/>
            <person name="Inman J."/>
            <person name="Hall N."/>
            <person name="Lorenzi H."/>
            <person name="Caler E."/>
        </authorList>
    </citation>
    <scope>NUCLEOTIDE SEQUENCE [LARGE SCALE GENOMIC DNA]</scope>
    <source>
        <strain evidence="2 3">IP1</strain>
    </source>
</reference>
<dbReference type="KEGG" id="eiv:EIN_344840"/>
<dbReference type="OrthoDB" id="25890at2759"/>
<protein>
    <submittedName>
        <fullName evidence="2">Uncharacterized protein</fullName>
    </submittedName>
</protein>
<proteinExistence type="predicted"/>
<sequence>MKCVVFIVLLTAVLAKDTGDSYDQVFERLKENNYKINYNEKSSLLVLFYEKDGQVRNLPIQNTTNTTEYTEPFDGASFLIPTDEVSEVKITNFYTIAKSKTDVYCRIYVNYIYSPPLLVFANGTIPKLISAKVKLNDSRMEAITWDTFCNDCASSECLNNTFCSFKADNYKGSTCEKALETDKEACGLSLFVGWEGYAGSRYQKTYRNLPSQFSKFSIKGQISDTISGFESNWLKF</sequence>
<evidence type="ECO:0000256" key="1">
    <source>
        <dbReference type="SAM" id="SignalP"/>
    </source>
</evidence>
<evidence type="ECO:0000313" key="3">
    <source>
        <dbReference type="Proteomes" id="UP000014680"/>
    </source>
</evidence>
<dbReference type="EMBL" id="KB206755">
    <property type="protein sequence ID" value="ELP88524.1"/>
    <property type="molecule type" value="Genomic_DNA"/>
</dbReference>
<organism evidence="2 3">
    <name type="scientific">Entamoeba invadens IP1</name>
    <dbReference type="NCBI Taxonomy" id="370355"/>
    <lineage>
        <taxon>Eukaryota</taxon>
        <taxon>Amoebozoa</taxon>
        <taxon>Evosea</taxon>
        <taxon>Archamoebae</taxon>
        <taxon>Mastigamoebida</taxon>
        <taxon>Entamoebidae</taxon>
        <taxon>Entamoeba</taxon>
    </lineage>
</organism>
<feature type="chain" id="PRO_5013288875" evidence="1">
    <location>
        <begin position="16"/>
        <end position="236"/>
    </location>
</feature>
<dbReference type="GeneID" id="14887483"/>
<dbReference type="OMA" id="MEAITWD"/>
<keyword evidence="3" id="KW-1185">Reference proteome</keyword>
<keyword evidence="1" id="KW-0732">Signal</keyword>
<dbReference type="AlphaFoldDB" id="A0A0A1U3D8"/>
<dbReference type="Proteomes" id="UP000014680">
    <property type="component" value="Unassembled WGS sequence"/>
</dbReference>
<evidence type="ECO:0000313" key="2">
    <source>
        <dbReference type="EMBL" id="ELP88524.1"/>
    </source>
</evidence>
<feature type="signal peptide" evidence="1">
    <location>
        <begin position="1"/>
        <end position="15"/>
    </location>
</feature>
<accession>A0A0A1U3D8</accession>
<dbReference type="VEuPathDB" id="AmoebaDB:EIN_344840"/>